<name>A0ABY4HU10_9FLAO</name>
<reference evidence="1" key="2">
    <citation type="submission" date="2022-04" db="EMBL/GenBank/DDBJ databases">
        <title>Complete Genome Sequence of Flavobacterium sediminilitoris YSM-43, Isolated from a Tidal Sediment.</title>
        <authorList>
            <person name="Lee P.A."/>
        </authorList>
    </citation>
    <scope>NUCLEOTIDE SEQUENCE</scope>
    <source>
        <strain evidence="1">YSM-43</strain>
    </source>
</reference>
<proteinExistence type="predicted"/>
<protein>
    <recommendedName>
        <fullName evidence="3">SprT-like family protein</fullName>
    </recommendedName>
</protein>
<evidence type="ECO:0000313" key="1">
    <source>
        <dbReference type="EMBL" id="UOX35617.1"/>
    </source>
</evidence>
<keyword evidence="2" id="KW-1185">Reference proteome</keyword>
<evidence type="ECO:0000313" key="2">
    <source>
        <dbReference type="Proteomes" id="UP000830454"/>
    </source>
</evidence>
<dbReference type="Proteomes" id="UP000830454">
    <property type="component" value="Chromosome"/>
</dbReference>
<sequence>MPFDEIEFTIKKFHELEMTIEAAEFLLKVYRLSHHNFKGFELTEEAKPEFILMVTIGALGKPQKVQIPKNVFQFPLVLILNLLAHEMLHVKQKAPESLIKDKNEREWQAYYEMLFHKEFPLIPIASNYYLKHFASKGMEYYHRMGRNSELQLKYLAQKNEVDELIKNLT</sequence>
<gene>
    <name evidence="1" type="ORF">LXD69_04075</name>
</gene>
<accession>A0ABY4HU10</accession>
<dbReference type="EMBL" id="CP090145">
    <property type="protein sequence ID" value="UOX35617.1"/>
    <property type="molecule type" value="Genomic_DNA"/>
</dbReference>
<reference evidence="1" key="1">
    <citation type="submission" date="2021-12" db="EMBL/GenBank/DDBJ databases">
        <authorList>
            <person name="Cha I.-T."/>
            <person name="Lee K.-E."/>
            <person name="Park S.-J."/>
        </authorList>
    </citation>
    <scope>NUCLEOTIDE SEQUENCE</scope>
    <source>
        <strain evidence="1">YSM-43</strain>
    </source>
</reference>
<organism evidence="1 2">
    <name type="scientific">Flavobacterium sediminilitoris</name>
    <dbReference type="NCBI Taxonomy" id="2024526"/>
    <lineage>
        <taxon>Bacteria</taxon>
        <taxon>Pseudomonadati</taxon>
        <taxon>Bacteroidota</taxon>
        <taxon>Flavobacteriia</taxon>
        <taxon>Flavobacteriales</taxon>
        <taxon>Flavobacteriaceae</taxon>
        <taxon>Flavobacterium</taxon>
    </lineage>
</organism>
<evidence type="ECO:0008006" key="3">
    <source>
        <dbReference type="Google" id="ProtNLM"/>
    </source>
</evidence>